<name>A0AA88HI20_ARTSF</name>
<accession>A0AA88HI20</accession>
<keyword evidence="2" id="KW-1185">Reference proteome</keyword>
<dbReference type="AlphaFoldDB" id="A0AA88HI20"/>
<reference evidence="1" key="1">
    <citation type="submission" date="2023-07" db="EMBL/GenBank/DDBJ databases">
        <title>Chromosome-level genome assembly of Artemia franciscana.</title>
        <authorList>
            <person name="Jo E."/>
        </authorList>
    </citation>
    <scope>NUCLEOTIDE SEQUENCE</scope>
    <source>
        <tissue evidence="1">Whole body</tissue>
    </source>
</reference>
<proteinExistence type="predicted"/>
<organism evidence="1 2">
    <name type="scientific">Artemia franciscana</name>
    <name type="common">Brine shrimp</name>
    <name type="synonym">Artemia sanfranciscana</name>
    <dbReference type="NCBI Taxonomy" id="6661"/>
    <lineage>
        <taxon>Eukaryota</taxon>
        <taxon>Metazoa</taxon>
        <taxon>Ecdysozoa</taxon>
        <taxon>Arthropoda</taxon>
        <taxon>Crustacea</taxon>
        <taxon>Branchiopoda</taxon>
        <taxon>Anostraca</taxon>
        <taxon>Artemiidae</taxon>
        <taxon>Artemia</taxon>
    </lineage>
</organism>
<dbReference type="EMBL" id="JAVRJZ010000017">
    <property type="protein sequence ID" value="KAK2709595.1"/>
    <property type="molecule type" value="Genomic_DNA"/>
</dbReference>
<dbReference type="Proteomes" id="UP001187531">
    <property type="component" value="Unassembled WGS sequence"/>
</dbReference>
<gene>
    <name evidence="1" type="ORF">QYM36_013310</name>
</gene>
<dbReference type="Gene3D" id="1.20.1310.10">
    <property type="entry name" value="Cullin Repeats"/>
    <property type="match status" value="1"/>
</dbReference>
<evidence type="ECO:0000313" key="2">
    <source>
        <dbReference type="Proteomes" id="UP001187531"/>
    </source>
</evidence>
<protein>
    <submittedName>
        <fullName evidence="1">Uncharacterized protein</fullName>
    </submittedName>
</protein>
<sequence>MSKRKFVDLFDPGDATIHTKCIESLWRSSGKLQKIGDEESAFEALENLKEPKKKTELIATDAITTQPKVLQDPMRTSIPICSLQEKTWYERLGLRYIQLIDACGRCLASCGDCCNKQSLDVIASLGHKFKFASNLNGNGSARLIMEEHIDGVANKVECKKEKRAKKRKINLENISLPPDQASSSTSIIRAGNIFGTVSTNNQSDKFKDSKMKTAKVHGPDSSTDQGMVSDISEVLSEKEIKPMAKMQTGKAKSEALLFEERWPIMQPTVSKLITQECVPKKEWNDLVADVDGMKNSYSCTHEIELEQEFPEYFLESPALEVSFDKELYDYEEKPKVKNPFEGNISKLFMEKVLFFNQD</sequence>
<evidence type="ECO:0000313" key="1">
    <source>
        <dbReference type="EMBL" id="KAK2709595.1"/>
    </source>
</evidence>
<comment type="caution">
    <text evidence="1">The sequence shown here is derived from an EMBL/GenBank/DDBJ whole genome shotgun (WGS) entry which is preliminary data.</text>
</comment>